<organism evidence="2 3">
    <name type="scientific">Setaria italica</name>
    <name type="common">Foxtail millet</name>
    <name type="synonym">Panicum italicum</name>
    <dbReference type="NCBI Taxonomy" id="4555"/>
    <lineage>
        <taxon>Eukaryota</taxon>
        <taxon>Viridiplantae</taxon>
        <taxon>Streptophyta</taxon>
        <taxon>Embryophyta</taxon>
        <taxon>Tracheophyta</taxon>
        <taxon>Spermatophyta</taxon>
        <taxon>Magnoliopsida</taxon>
        <taxon>Liliopsida</taxon>
        <taxon>Poales</taxon>
        <taxon>Poaceae</taxon>
        <taxon>PACMAD clade</taxon>
        <taxon>Panicoideae</taxon>
        <taxon>Panicodae</taxon>
        <taxon>Paniceae</taxon>
        <taxon>Cenchrinae</taxon>
        <taxon>Setaria</taxon>
    </lineage>
</organism>
<dbReference type="InParanoid" id="K3ZYD9"/>
<name>K3ZYD9_SETIT</name>
<dbReference type="Gramene" id="KQL24478">
    <property type="protein sequence ID" value="KQL24478"/>
    <property type="gene ID" value="SETIT_031621mg"/>
</dbReference>
<dbReference type="EnsemblPlants" id="KQL24478">
    <property type="protein sequence ID" value="KQL24478"/>
    <property type="gene ID" value="SETIT_031621mg"/>
</dbReference>
<reference evidence="3" key="1">
    <citation type="journal article" date="2012" name="Nat. Biotechnol.">
        <title>Reference genome sequence of the model plant Setaria.</title>
        <authorList>
            <person name="Bennetzen J.L."/>
            <person name="Schmutz J."/>
            <person name="Wang H."/>
            <person name="Percifield R."/>
            <person name="Hawkins J."/>
            <person name="Pontaroli A.C."/>
            <person name="Estep M."/>
            <person name="Feng L."/>
            <person name="Vaughn J.N."/>
            <person name="Grimwood J."/>
            <person name="Jenkins J."/>
            <person name="Barry K."/>
            <person name="Lindquist E."/>
            <person name="Hellsten U."/>
            <person name="Deshpande S."/>
            <person name="Wang X."/>
            <person name="Wu X."/>
            <person name="Mitros T."/>
            <person name="Triplett J."/>
            <person name="Yang X."/>
            <person name="Ye C.Y."/>
            <person name="Mauro-Herrera M."/>
            <person name="Wang L."/>
            <person name="Li P."/>
            <person name="Sharma M."/>
            <person name="Sharma R."/>
            <person name="Ronald P.C."/>
            <person name="Panaud O."/>
            <person name="Kellogg E.A."/>
            <person name="Brutnell T.P."/>
            <person name="Doust A.N."/>
            <person name="Tuskan G.A."/>
            <person name="Rokhsar D."/>
            <person name="Devos K.M."/>
        </authorList>
    </citation>
    <scope>NUCLEOTIDE SEQUENCE [LARGE SCALE GENOMIC DNA]</scope>
    <source>
        <strain evidence="3">cv. Yugu1</strain>
    </source>
</reference>
<feature type="region of interest" description="Disordered" evidence="1">
    <location>
        <begin position="1"/>
        <end position="44"/>
    </location>
</feature>
<dbReference type="AlphaFoldDB" id="K3ZYD9"/>
<feature type="region of interest" description="Disordered" evidence="1">
    <location>
        <begin position="80"/>
        <end position="99"/>
    </location>
</feature>
<keyword evidence="3" id="KW-1185">Reference proteome</keyword>
<reference evidence="2" key="2">
    <citation type="submission" date="2018-08" db="UniProtKB">
        <authorList>
            <consortium name="EnsemblPlants"/>
        </authorList>
    </citation>
    <scope>IDENTIFICATION</scope>
    <source>
        <strain evidence="2">Yugu1</strain>
    </source>
</reference>
<protein>
    <submittedName>
        <fullName evidence="2">Uncharacterized protein</fullName>
    </submittedName>
</protein>
<proteinExistence type="predicted"/>
<evidence type="ECO:0000313" key="3">
    <source>
        <dbReference type="Proteomes" id="UP000004995"/>
    </source>
</evidence>
<sequence>MVAQPRKLPRWPSPSAPQGSAVPRAPRRRAWRGREGNAFKGVKGKSKWQLASEASQFGGLSSPRPCWRVTNQLGVLERPRRLGRAPAASSPAGRLNAAR</sequence>
<accession>K3ZYD9</accession>
<dbReference type="EMBL" id="AGNK02001077">
    <property type="status" value="NOT_ANNOTATED_CDS"/>
    <property type="molecule type" value="Genomic_DNA"/>
</dbReference>
<evidence type="ECO:0000256" key="1">
    <source>
        <dbReference type="SAM" id="MobiDB-lite"/>
    </source>
</evidence>
<evidence type="ECO:0000313" key="2">
    <source>
        <dbReference type="EnsemblPlants" id="KQL24478"/>
    </source>
</evidence>
<dbReference type="Proteomes" id="UP000004995">
    <property type="component" value="Unassembled WGS sequence"/>
</dbReference>
<dbReference type="HOGENOM" id="CLU_2324702_0_0_1"/>